<sequence length="463" mass="54339">MIKIIKAILLSLIIVLVLYYTGYIIVSKAGVSNFRQFYKEKENIDVLFIGPSTIYYVISPMYIWDKYGIVTYNRGTQSQTYALSYSLLEESLKKEKPSLIVLDISLLAILEHNKHINNAVMNQIASPLLRNQTRLLYNDNISALNIFNLYHDRIFNLSKLDFFTESFYKGVLANPMFGFNSNLKDKDDGSNIELDKIVIEYTKKYIWLANRYNTDILFVCMPSLSNRKKYYREFSKLSSSLNVPYINYSEDNMSSLIGIDYQKDFVDSFHMNMYGGRKVMDHLIPYIIEHYNIPNRKNDPAYASWNEDYIKYARAINREEIRELKSFQEWQKQAYYDNYTMLISTNGDNVLNRLPQTMKEKFKSLGLNKFETDKRNQKYAAIIDNNQVFFEEVSDNKVEYKGRMKNLVNLLVSSENRKATVNVSGKPRAKNRYGINFVIYDKVNREIVDSIWIDPAQPDVVRR</sequence>
<gene>
    <name evidence="2" type="ORF">H9804_06475</name>
</gene>
<keyword evidence="1" id="KW-1133">Transmembrane helix</keyword>
<dbReference type="AlphaFoldDB" id="A0A9D2KBX7"/>
<organism evidence="2 3">
    <name type="scientific">Candidatus Mucispirillum faecigallinarum</name>
    <dbReference type="NCBI Taxonomy" id="2838699"/>
    <lineage>
        <taxon>Bacteria</taxon>
        <taxon>Pseudomonadati</taxon>
        <taxon>Deferribacterota</taxon>
        <taxon>Deferribacteres</taxon>
        <taxon>Deferribacterales</taxon>
        <taxon>Mucispirillaceae</taxon>
        <taxon>Mucispirillum</taxon>
    </lineage>
</organism>
<proteinExistence type="predicted"/>
<dbReference type="Proteomes" id="UP000824176">
    <property type="component" value="Unassembled WGS sequence"/>
</dbReference>
<dbReference type="SUPFAM" id="SSF52266">
    <property type="entry name" value="SGNH hydrolase"/>
    <property type="match status" value="1"/>
</dbReference>
<protein>
    <recommendedName>
        <fullName evidence="4">SGNH/GDSL hydrolase family protein</fullName>
    </recommendedName>
</protein>
<reference evidence="2" key="1">
    <citation type="journal article" date="2021" name="PeerJ">
        <title>Extensive microbial diversity within the chicken gut microbiome revealed by metagenomics and culture.</title>
        <authorList>
            <person name="Gilroy R."/>
            <person name="Ravi A."/>
            <person name="Getino M."/>
            <person name="Pursley I."/>
            <person name="Horton D.L."/>
            <person name="Alikhan N.F."/>
            <person name="Baker D."/>
            <person name="Gharbi K."/>
            <person name="Hall N."/>
            <person name="Watson M."/>
            <person name="Adriaenssens E.M."/>
            <person name="Foster-Nyarko E."/>
            <person name="Jarju S."/>
            <person name="Secka A."/>
            <person name="Antonio M."/>
            <person name="Oren A."/>
            <person name="Chaudhuri R.R."/>
            <person name="La Ragione R."/>
            <person name="Hildebrand F."/>
            <person name="Pallen M.J."/>
        </authorList>
    </citation>
    <scope>NUCLEOTIDE SEQUENCE</scope>
    <source>
        <strain evidence="2">ChiW4-1371</strain>
    </source>
</reference>
<keyword evidence="1" id="KW-0472">Membrane</keyword>
<reference evidence="2" key="2">
    <citation type="submission" date="2021-04" db="EMBL/GenBank/DDBJ databases">
        <authorList>
            <person name="Gilroy R."/>
        </authorList>
    </citation>
    <scope>NUCLEOTIDE SEQUENCE</scope>
    <source>
        <strain evidence="2">ChiW4-1371</strain>
    </source>
</reference>
<feature type="transmembrane region" description="Helical" evidence="1">
    <location>
        <begin position="7"/>
        <end position="26"/>
    </location>
</feature>
<comment type="caution">
    <text evidence="2">The sequence shown here is derived from an EMBL/GenBank/DDBJ whole genome shotgun (WGS) entry which is preliminary data.</text>
</comment>
<evidence type="ECO:0000313" key="2">
    <source>
        <dbReference type="EMBL" id="HIZ89571.1"/>
    </source>
</evidence>
<accession>A0A9D2KBX7</accession>
<evidence type="ECO:0000313" key="3">
    <source>
        <dbReference type="Proteomes" id="UP000824176"/>
    </source>
</evidence>
<feature type="transmembrane region" description="Helical" evidence="1">
    <location>
        <begin position="46"/>
        <end position="64"/>
    </location>
</feature>
<evidence type="ECO:0000256" key="1">
    <source>
        <dbReference type="SAM" id="Phobius"/>
    </source>
</evidence>
<dbReference type="EMBL" id="DXAQ01000100">
    <property type="protein sequence ID" value="HIZ89571.1"/>
    <property type="molecule type" value="Genomic_DNA"/>
</dbReference>
<evidence type="ECO:0008006" key="4">
    <source>
        <dbReference type="Google" id="ProtNLM"/>
    </source>
</evidence>
<name>A0A9D2KBX7_9BACT</name>
<keyword evidence="1" id="KW-0812">Transmembrane</keyword>